<accession>A0AAE3MAN3</accession>
<dbReference type="InterPro" id="IPR020084">
    <property type="entry name" value="NUDIX_hydrolase_CS"/>
</dbReference>
<dbReference type="RefSeq" id="WP_301197418.1">
    <property type="nucleotide sequence ID" value="NZ_JAPDPI010000001.1"/>
</dbReference>
<proteinExistence type="inferred from homology"/>
<evidence type="ECO:0000259" key="3">
    <source>
        <dbReference type="PROSITE" id="PS51462"/>
    </source>
</evidence>
<reference evidence="4" key="1">
    <citation type="submission" date="2022-10" db="EMBL/GenBank/DDBJ databases">
        <authorList>
            <person name="Yu W.X."/>
        </authorList>
    </citation>
    <scope>NUCLEOTIDE SEQUENCE</scope>
    <source>
        <strain evidence="4">D04</strain>
    </source>
</reference>
<evidence type="ECO:0000256" key="2">
    <source>
        <dbReference type="RuleBase" id="RU003476"/>
    </source>
</evidence>
<dbReference type="CDD" id="cd18873">
    <property type="entry name" value="NUDIX_NadM_like"/>
    <property type="match status" value="1"/>
</dbReference>
<dbReference type="Gene3D" id="3.90.79.10">
    <property type="entry name" value="Nucleoside Triphosphate Pyrophosphohydrolase"/>
    <property type="match status" value="1"/>
</dbReference>
<dbReference type="PROSITE" id="PS51462">
    <property type="entry name" value="NUDIX"/>
    <property type="match status" value="1"/>
</dbReference>
<gene>
    <name evidence="4" type="ORF">OM074_01090</name>
</gene>
<evidence type="ECO:0000313" key="4">
    <source>
        <dbReference type="EMBL" id="MCW3804195.1"/>
    </source>
</evidence>
<sequence length="141" mass="16232">MSFTYQYPRPAVTVDIILVTKDSAPELLLIQRKNDPCKDLWAFPGGFLDMDEDLIDAAKRELEEETGIRGIDLKQFQTYGTLNRDPRGRTVSVVFYALIESKLLATAMDDAKDAQWFKLNNLPTLAFDHKDIIREFIEFIE</sequence>
<dbReference type="InterPro" id="IPR015797">
    <property type="entry name" value="NUDIX_hydrolase-like_dom_sf"/>
</dbReference>
<keyword evidence="1 2" id="KW-0378">Hydrolase</keyword>
<dbReference type="PROSITE" id="PS00893">
    <property type="entry name" value="NUDIX_BOX"/>
    <property type="match status" value="1"/>
</dbReference>
<dbReference type="AlphaFoldDB" id="A0AAE3MAN3"/>
<keyword evidence="5" id="KW-1185">Reference proteome</keyword>
<comment type="caution">
    <text evidence="4">The sequence shown here is derived from an EMBL/GenBank/DDBJ whole genome shotgun (WGS) entry which is preliminary data.</text>
</comment>
<evidence type="ECO:0000313" key="5">
    <source>
        <dbReference type="Proteomes" id="UP001207408"/>
    </source>
</evidence>
<organism evidence="4 5">
    <name type="scientific">Plebeiibacterium marinum</name>
    <dbReference type="NCBI Taxonomy" id="2992111"/>
    <lineage>
        <taxon>Bacteria</taxon>
        <taxon>Pseudomonadati</taxon>
        <taxon>Bacteroidota</taxon>
        <taxon>Bacteroidia</taxon>
        <taxon>Marinilabiliales</taxon>
        <taxon>Marinilabiliaceae</taxon>
        <taxon>Plebeiibacterium</taxon>
    </lineage>
</organism>
<dbReference type="InterPro" id="IPR020476">
    <property type="entry name" value="Nudix_hydrolase"/>
</dbReference>
<dbReference type="InterPro" id="IPR000086">
    <property type="entry name" value="NUDIX_hydrolase_dom"/>
</dbReference>
<name>A0AAE3MAN3_9BACT</name>
<dbReference type="SUPFAM" id="SSF55811">
    <property type="entry name" value="Nudix"/>
    <property type="match status" value="1"/>
</dbReference>
<dbReference type="GO" id="GO:0016787">
    <property type="term" value="F:hydrolase activity"/>
    <property type="evidence" value="ECO:0007669"/>
    <property type="project" value="UniProtKB-KW"/>
</dbReference>
<dbReference type="PRINTS" id="PR00502">
    <property type="entry name" value="NUDIXFAMILY"/>
</dbReference>
<comment type="similarity">
    <text evidence="2">Belongs to the Nudix hydrolase family.</text>
</comment>
<feature type="domain" description="Nudix hydrolase" evidence="3">
    <location>
        <begin position="8"/>
        <end position="141"/>
    </location>
</feature>
<evidence type="ECO:0000256" key="1">
    <source>
        <dbReference type="ARBA" id="ARBA00022801"/>
    </source>
</evidence>
<dbReference type="EMBL" id="JAPDPI010000001">
    <property type="protein sequence ID" value="MCW3804195.1"/>
    <property type="molecule type" value="Genomic_DNA"/>
</dbReference>
<dbReference type="Pfam" id="PF00293">
    <property type="entry name" value="NUDIX"/>
    <property type="match status" value="1"/>
</dbReference>
<dbReference type="PANTHER" id="PTHR43736">
    <property type="entry name" value="ADP-RIBOSE PYROPHOSPHATASE"/>
    <property type="match status" value="1"/>
</dbReference>
<dbReference type="PANTHER" id="PTHR43736:SF5">
    <property type="entry name" value="NUDIX HYDROLASE DOMAIN-CONTAINING PROTEIN"/>
    <property type="match status" value="1"/>
</dbReference>
<dbReference type="Proteomes" id="UP001207408">
    <property type="component" value="Unassembled WGS sequence"/>
</dbReference>
<protein>
    <submittedName>
        <fullName evidence="4">NUDIX hydrolase</fullName>
    </submittedName>
</protein>